<organism evidence="1 2">
    <name type="scientific">Parachlamydia acanthamoebae</name>
    <dbReference type="NCBI Taxonomy" id="83552"/>
    <lineage>
        <taxon>Bacteria</taxon>
        <taxon>Pseudomonadati</taxon>
        <taxon>Chlamydiota</taxon>
        <taxon>Chlamydiia</taxon>
        <taxon>Parachlamydiales</taxon>
        <taxon>Parachlamydiaceae</taxon>
        <taxon>Parachlamydia</taxon>
    </lineage>
</organism>
<dbReference type="Proteomes" id="UP000031307">
    <property type="component" value="Unassembled WGS sequence"/>
</dbReference>
<dbReference type="AlphaFoldDB" id="A0A0C1BZ82"/>
<sequence length="83" mass="9362">MFLAGITVKNSGLMVRFYRGNSTPGQMLNRIADLLIEHFSIGNNDNTIKEMDVLQLLEMPYLIAKHATNTPCSLFQTNISLKF</sequence>
<accession>A0A0C1BZ82</accession>
<dbReference type="EMBL" id="JSAM01000107">
    <property type="protein sequence ID" value="KIA76726.1"/>
    <property type="molecule type" value="Genomic_DNA"/>
</dbReference>
<gene>
    <name evidence="1" type="ORF">DB43_HL00350</name>
</gene>
<reference evidence="1 2" key="1">
    <citation type="journal article" date="2014" name="Mol. Biol. Evol.">
        <title>Massive expansion of Ubiquitination-related gene families within the Chlamydiae.</title>
        <authorList>
            <person name="Domman D."/>
            <person name="Collingro A."/>
            <person name="Lagkouvardos I."/>
            <person name="Gehre L."/>
            <person name="Weinmaier T."/>
            <person name="Rattei T."/>
            <person name="Subtil A."/>
            <person name="Horn M."/>
        </authorList>
    </citation>
    <scope>NUCLEOTIDE SEQUENCE [LARGE SCALE GENOMIC DNA]</scope>
    <source>
        <strain evidence="1 2">OEW1</strain>
    </source>
</reference>
<evidence type="ECO:0000313" key="1">
    <source>
        <dbReference type="EMBL" id="KIA76726.1"/>
    </source>
</evidence>
<protein>
    <submittedName>
        <fullName evidence="1">Uncharacterized protein</fullName>
    </submittedName>
</protein>
<name>A0A0C1BZ82_9BACT</name>
<proteinExistence type="predicted"/>
<comment type="caution">
    <text evidence="1">The sequence shown here is derived from an EMBL/GenBank/DDBJ whole genome shotgun (WGS) entry which is preliminary data.</text>
</comment>
<evidence type="ECO:0000313" key="2">
    <source>
        <dbReference type="Proteomes" id="UP000031307"/>
    </source>
</evidence>